<sequence>MDSIVSVFAGISQARGIHSAAALAWLVYDYALSFEEEVDLIWSSEDTVPKLLYFISRYFGLVVQCTTCANLPGLFCRAGLIWTFISLYILAFCVEFSLMLRVYALYARSRSIFVILSTAFAAETVWVVVLSSIGYADMLRVVTPYPAGWQMKGCFYSSTPVWFRDTWLPLAGFETFLFALMAIKVYSYRPFGEVPILLRVLRDVAFLLCTVAANMSNPFLGVTTTVCVCFPHH</sequence>
<feature type="transmembrane region" description="Helical" evidence="1">
    <location>
        <begin position="80"/>
        <end position="100"/>
    </location>
</feature>
<feature type="transmembrane region" description="Helical" evidence="1">
    <location>
        <begin position="167"/>
        <end position="186"/>
    </location>
</feature>
<feature type="transmembrane region" description="Helical" evidence="1">
    <location>
        <begin position="112"/>
        <end position="136"/>
    </location>
</feature>
<accession>A0ABQ8KF41</accession>
<dbReference type="GeneID" id="72005538"/>
<proteinExistence type="predicted"/>
<evidence type="ECO:0000313" key="3">
    <source>
        <dbReference type="EMBL" id="KAH9836336.1"/>
    </source>
</evidence>
<dbReference type="Pfam" id="PF20151">
    <property type="entry name" value="DUF6533"/>
    <property type="match status" value="1"/>
</dbReference>
<reference evidence="3 4" key="1">
    <citation type="journal article" date="2021" name="Environ. Microbiol.">
        <title>Gene family expansions and transcriptome signatures uncover fungal adaptations to wood decay.</title>
        <authorList>
            <person name="Hage H."/>
            <person name="Miyauchi S."/>
            <person name="Viragh M."/>
            <person name="Drula E."/>
            <person name="Min B."/>
            <person name="Chaduli D."/>
            <person name="Navarro D."/>
            <person name="Favel A."/>
            <person name="Norest M."/>
            <person name="Lesage-Meessen L."/>
            <person name="Balint B."/>
            <person name="Merenyi Z."/>
            <person name="de Eugenio L."/>
            <person name="Morin E."/>
            <person name="Martinez A.T."/>
            <person name="Baldrian P."/>
            <person name="Stursova M."/>
            <person name="Martinez M.J."/>
            <person name="Novotny C."/>
            <person name="Magnuson J.K."/>
            <person name="Spatafora J.W."/>
            <person name="Maurice S."/>
            <person name="Pangilinan J."/>
            <person name="Andreopoulos W."/>
            <person name="LaButti K."/>
            <person name="Hundley H."/>
            <person name="Na H."/>
            <person name="Kuo A."/>
            <person name="Barry K."/>
            <person name="Lipzen A."/>
            <person name="Henrissat B."/>
            <person name="Riley R."/>
            <person name="Ahrendt S."/>
            <person name="Nagy L.G."/>
            <person name="Grigoriev I.V."/>
            <person name="Martin F."/>
            <person name="Rosso M.N."/>
        </authorList>
    </citation>
    <scope>NUCLEOTIDE SEQUENCE [LARGE SCALE GENOMIC DNA]</scope>
    <source>
        <strain evidence="3 4">CIRM-BRFM 1785</strain>
    </source>
</reference>
<keyword evidence="4" id="KW-1185">Reference proteome</keyword>
<dbReference type="Proteomes" id="UP000814176">
    <property type="component" value="Unassembled WGS sequence"/>
</dbReference>
<organism evidence="3 4">
    <name type="scientific">Rhodofomes roseus</name>
    <dbReference type="NCBI Taxonomy" id="34475"/>
    <lineage>
        <taxon>Eukaryota</taxon>
        <taxon>Fungi</taxon>
        <taxon>Dikarya</taxon>
        <taxon>Basidiomycota</taxon>
        <taxon>Agaricomycotina</taxon>
        <taxon>Agaricomycetes</taxon>
        <taxon>Polyporales</taxon>
        <taxon>Rhodofomes</taxon>
    </lineage>
</organism>
<keyword evidence="1" id="KW-0812">Transmembrane</keyword>
<keyword evidence="1" id="KW-1133">Transmembrane helix</keyword>
<name>A0ABQ8KF41_9APHY</name>
<protein>
    <recommendedName>
        <fullName evidence="2">DUF6533 domain-containing protein</fullName>
    </recommendedName>
</protein>
<dbReference type="InterPro" id="IPR045340">
    <property type="entry name" value="DUF6533"/>
</dbReference>
<evidence type="ECO:0000256" key="1">
    <source>
        <dbReference type="SAM" id="Phobius"/>
    </source>
</evidence>
<keyword evidence="1" id="KW-0472">Membrane</keyword>
<comment type="caution">
    <text evidence="3">The sequence shown here is derived from an EMBL/GenBank/DDBJ whole genome shotgun (WGS) entry which is preliminary data.</text>
</comment>
<gene>
    <name evidence="3" type="ORF">C8Q71DRAFT_77913</name>
</gene>
<dbReference type="RefSeq" id="XP_047778621.1">
    <property type="nucleotide sequence ID" value="XM_047924806.1"/>
</dbReference>
<dbReference type="EMBL" id="JADCUA010000011">
    <property type="protein sequence ID" value="KAH9836336.1"/>
    <property type="molecule type" value="Genomic_DNA"/>
</dbReference>
<evidence type="ECO:0000259" key="2">
    <source>
        <dbReference type="Pfam" id="PF20151"/>
    </source>
</evidence>
<feature type="domain" description="DUF6533" evidence="2">
    <location>
        <begin position="20"/>
        <end position="62"/>
    </location>
</feature>
<evidence type="ECO:0000313" key="4">
    <source>
        <dbReference type="Proteomes" id="UP000814176"/>
    </source>
</evidence>